<accession>A0A5B7EZI3</accession>
<proteinExistence type="predicted"/>
<evidence type="ECO:0000313" key="2">
    <source>
        <dbReference type="Proteomes" id="UP000324222"/>
    </source>
</evidence>
<reference evidence="1 2" key="1">
    <citation type="submission" date="2019-05" db="EMBL/GenBank/DDBJ databases">
        <title>Another draft genome of Portunus trituberculatus and its Hox gene families provides insights of decapod evolution.</title>
        <authorList>
            <person name="Jeong J.-H."/>
            <person name="Song I."/>
            <person name="Kim S."/>
            <person name="Choi T."/>
            <person name="Kim D."/>
            <person name="Ryu S."/>
            <person name="Kim W."/>
        </authorList>
    </citation>
    <scope>NUCLEOTIDE SEQUENCE [LARGE SCALE GENOMIC DNA]</scope>
    <source>
        <tissue evidence="1">Muscle</tissue>
    </source>
</reference>
<name>A0A5B7EZI3_PORTR</name>
<gene>
    <name evidence="1" type="ORF">E2C01_032391</name>
</gene>
<keyword evidence="2" id="KW-1185">Reference proteome</keyword>
<comment type="caution">
    <text evidence="1">The sequence shown here is derived from an EMBL/GenBank/DDBJ whole genome shotgun (WGS) entry which is preliminary data.</text>
</comment>
<protein>
    <submittedName>
        <fullName evidence="1">Uncharacterized protein</fullName>
    </submittedName>
</protein>
<dbReference type="EMBL" id="VSRR010004198">
    <property type="protein sequence ID" value="MPC38875.1"/>
    <property type="molecule type" value="Genomic_DNA"/>
</dbReference>
<organism evidence="1 2">
    <name type="scientific">Portunus trituberculatus</name>
    <name type="common">Swimming crab</name>
    <name type="synonym">Neptunus trituberculatus</name>
    <dbReference type="NCBI Taxonomy" id="210409"/>
    <lineage>
        <taxon>Eukaryota</taxon>
        <taxon>Metazoa</taxon>
        <taxon>Ecdysozoa</taxon>
        <taxon>Arthropoda</taxon>
        <taxon>Crustacea</taxon>
        <taxon>Multicrustacea</taxon>
        <taxon>Malacostraca</taxon>
        <taxon>Eumalacostraca</taxon>
        <taxon>Eucarida</taxon>
        <taxon>Decapoda</taxon>
        <taxon>Pleocyemata</taxon>
        <taxon>Brachyura</taxon>
        <taxon>Eubrachyura</taxon>
        <taxon>Portunoidea</taxon>
        <taxon>Portunidae</taxon>
        <taxon>Portuninae</taxon>
        <taxon>Portunus</taxon>
    </lineage>
</organism>
<dbReference type="Proteomes" id="UP000324222">
    <property type="component" value="Unassembled WGS sequence"/>
</dbReference>
<evidence type="ECO:0000313" key="1">
    <source>
        <dbReference type="EMBL" id="MPC38875.1"/>
    </source>
</evidence>
<sequence length="62" mass="6489">MAPEGGCLVPLMPPDSLTLAKIDQAGAGGLSEYGWGRLGGCRQLASGIELPRPPKARRIARM</sequence>
<dbReference type="AlphaFoldDB" id="A0A5B7EZI3"/>